<comment type="caution">
    <text evidence="1">The sequence shown here is derived from an EMBL/GenBank/DDBJ whole genome shotgun (WGS) entry which is preliminary data.</text>
</comment>
<feature type="non-terminal residue" evidence="1">
    <location>
        <position position="1"/>
    </location>
</feature>
<dbReference type="Proteomes" id="UP000789920">
    <property type="component" value="Unassembled WGS sequence"/>
</dbReference>
<name>A0ACA9SH55_9GLOM</name>
<gene>
    <name evidence="1" type="ORF">RPERSI_LOCUS30657</name>
</gene>
<feature type="non-terminal residue" evidence="1">
    <location>
        <position position="95"/>
    </location>
</feature>
<organism evidence="1 2">
    <name type="scientific">Racocetra persica</name>
    <dbReference type="NCBI Taxonomy" id="160502"/>
    <lineage>
        <taxon>Eukaryota</taxon>
        <taxon>Fungi</taxon>
        <taxon>Fungi incertae sedis</taxon>
        <taxon>Mucoromycota</taxon>
        <taxon>Glomeromycotina</taxon>
        <taxon>Glomeromycetes</taxon>
        <taxon>Diversisporales</taxon>
        <taxon>Gigasporaceae</taxon>
        <taxon>Racocetra</taxon>
    </lineage>
</organism>
<evidence type="ECO:0000313" key="2">
    <source>
        <dbReference type="Proteomes" id="UP000789920"/>
    </source>
</evidence>
<proteinExistence type="predicted"/>
<accession>A0ACA9SH55</accession>
<protein>
    <submittedName>
        <fullName evidence="1">14779_t:CDS:1</fullName>
    </submittedName>
</protein>
<reference evidence="1" key="1">
    <citation type="submission" date="2021-06" db="EMBL/GenBank/DDBJ databases">
        <authorList>
            <person name="Kallberg Y."/>
            <person name="Tangrot J."/>
            <person name="Rosling A."/>
        </authorList>
    </citation>
    <scope>NUCLEOTIDE SEQUENCE</scope>
    <source>
        <strain evidence="1">MA461A</strain>
    </source>
</reference>
<evidence type="ECO:0000313" key="1">
    <source>
        <dbReference type="EMBL" id="CAG8838415.1"/>
    </source>
</evidence>
<sequence>IQDDDIEIIGTTAEAPQVFNKFVTNIIGDETNSNLIREESQIILANDIWNIDITEEFQESNSQVLHADDESYNSWDINEDINESDNDSWNTDKID</sequence>
<keyword evidence="2" id="KW-1185">Reference proteome</keyword>
<dbReference type="EMBL" id="CAJVQC010120480">
    <property type="protein sequence ID" value="CAG8838415.1"/>
    <property type="molecule type" value="Genomic_DNA"/>
</dbReference>